<gene>
    <name evidence="1" type="primary">aadE</name>
    <name evidence="1" type="ORF">MHA01_24420</name>
</gene>
<evidence type="ECO:0000313" key="1">
    <source>
        <dbReference type="EMBL" id="GEK59537.1"/>
    </source>
</evidence>
<dbReference type="GO" id="GO:0016740">
    <property type="term" value="F:transferase activity"/>
    <property type="evidence" value="ECO:0007669"/>
    <property type="project" value="UniProtKB-KW"/>
</dbReference>
<sequence>MRTAEAVMALIMETAEADERVRAVALSGSRAAAGTSSPDLFSDFDIIYFVDNIDQMIQNRAWLKVFGEPLIVQTPDEMNLYGEPSGEESFAFLMLFRDGNRIDLTLKPADSRYLHWKQDGLTRCLLDKDNPASDFPSPTDVGYKTSMPEENFFHQCCNEFWWVAVYVVKGWQRKEMLYAQAHLHIVRLMLIQMLQWKVVLEKKIPVNFGQEAKHLEIYLEEKNIRELAATYAAGSYESIWASLQAAMAMFARESASVAGQCGFTLNEQEAAGVQRYIKEAGRVQ</sequence>
<dbReference type="Proteomes" id="UP000321051">
    <property type="component" value="Unassembled WGS sequence"/>
</dbReference>
<dbReference type="Gene3D" id="1.20.120.330">
    <property type="entry name" value="Nucleotidyltransferases domain 2"/>
    <property type="match status" value="1"/>
</dbReference>
<dbReference type="EMBL" id="BJUN01000015">
    <property type="protein sequence ID" value="GEK59537.1"/>
    <property type="molecule type" value="Genomic_DNA"/>
</dbReference>
<protein>
    <submittedName>
        <fullName evidence="1">Aminoglycoside nucleotidyltransferase ANT(6)-Ia</fullName>
    </submittedName>
</protein>
<dbReference type="RefSeq" id="WP_094908785.1">
    <property type="nucleotide sequence ID" value="NZ_BJUN01000015.1"/>
</dbReference>
<evidence type="ECO:0000313" key="2">
    <source>
        <dbReference type="Proteomes" id="UP000321051"/>
    </source>
</evidence>
<dbReference type="SUPFAM" id="SSF81301">
    <property type="entry name" value="Nucleotidyltransferase"/>
    <property type="match status" value="1"/>
</dbReference>
<keyword evidence="1" id="KW-0808">Transferase</keyword>
<dbReference type="STRING" id="1371.GCA_900166605_01849"/>
<dbReference type="InterPro" id="IPR007530">
    <property type="entry name" value="Aminoglycoside_adenylylTfrase"/>
</dbReference>
<dbReference type="OrthoDB" id="9776406at2"/>
<dbReference type="SUPFAM" id="SSF81631">
    <property type="entry name" value="PAP/OAS1 substrate-binding domain"/>
    <property type="match status" value="1"/>
</dbReference>
<dbReference type="Pfam" id="PF04439">
    <property type="entry name" value="Adenyl_transf"/>
    <property type="match status" value="1"/>
</dbReference>
<comment type="caution">
    <text evidence="1">The sequence shown here is derived from an EMBL/GenBank/DDBJ whole genome shotgun (WGS) entry which is preliminary data.</text>
</comment>
<dbReference type="Gene3D" id="3.30.460.10">
    <property type="entry name" value="Beta Polymerase, domain 2"/>
    <property type="match status" value="1"/>
</dbReference>
<keyword evidence="2" id="KW-1185">Reference proteome</keyword>
<dbReference type="InterPro" id="IPR043519">
    <property type="entry name" value="NT_sf"/>
</dbReference>
<organism evidence="1 2">
    <name type="scientific">Marinococcus halophilus</name>
    <dbReference type="NCBI Taxonomy" id="1371"/>
    <lineage>
        <taxon>Bacteria</taxon>
        <taxon>Bacillati</taxon>
        <taxon>Bacillota</taxon>
        <taxon>Bacilli</taxon>
        <taxon>Bacillales</taxon>
        <taxon>Bacillaceae</taxon>
        <taxon>Marinococcus</taxon>
    </lineage>
</organism>
<dbReference type="AlphaFoldDB" id="A0A510YAY8"/>
<accession>A0A510YAY8</accession>
<proteinExistence type="predicted"/>
<name>A0A510YAY8_MARHA</name>
<reference evidence="1 2" key="1">
    <citation type="submission" date="2019-07" db="EMBL/GenBank/DDBJ databases">
        <title>Whole genome shotgun sequence of Marinococcus halophilus NBRC 102359.</title>
        <authorList>
            <person name="Hosoyama A."/>
            <person name="Uohara A."/>
            <person name="Ohji S."/>
            <person name="Ichikawa N."/>
        </authorList>
    </citation>
    <scope>NUCLEOTIDE SEQUENCE [LARGE SCALE GENOMIC DNA]</scope>
    <source>
        <strain evidence="1 2">NBRC 102359</strain>
    </source>
</reference>